<evidence type="ECO:0000256" key="3">
    <source>
        <dbReference type="ARBA" id="ARBA00022475"/>
    </source>
</evidence>
<accession>A0A449B6V6</accession>
<comment type="function">
    <text evidence="8">ATP-binding (A) component of a common energy-coupling factor (ECF) ABC-transporter complex.</text>
</comment>
<dbReference type="InterPro" id="IPR003593">
    <property type="entry name" value="AAA+_ATPase"/>
</dbReference>
<dbReference type="InterPro" id="IPR050095">
    <property type="entry name" value="ECF_ABC_transporter_ATP-bd"/>
</dbReference>
<dbReference type="InterPro" id="IPR017871">
    <property type="entry name" value="ABC_transporter-like_CS"/>
</dbReference>
<dbReference type="GO" id="GO:0005524">
    <property type="term" value="F:ATP binding"/>
    <property type="evidence" value="ECO:0007669"/>
    <property type="project" value="UniProtKB-UniRule"/>
</dbReference>
<organism evidence="10 11">
    <name type="scientific">Mycoplasmopsis columboralis</name>
    <dbReference type="NCBI Taxonomy" id="171282"/>
    <lineage>
        <taxon>Bacteria</taxon>
        <taxon>Bacillati</taxon>
        <taxon>Mycoplasmatota</taxon>
        <taxon>Mycoplasmoidales</taxon>
        <taxon>Metamycoplasmataceae</taxon>
        <taxon>Mycoplasmopsis</taxon>
    </lineage>
</organism>
<dbReference type="Proteomes" id="UP000289497">
    <property type="component" value="Chromosome"/>
</dbReference>
<dbReference type="GO" id="GO:0043190">
    <property type="term" value="C:ATP-binding cassette (ABC) transporter complex"/>
    <property type="evidence" value="ECO:0007669"/>
    <property type="project" value="TreeGrafter"/>
</dbReference>
<keyword evidence="10" id="KW-0378">Hydrolase</keyword>
<keyword evidence="6" id="KW-1278">Translocase</keyword>
<feature type="domain" description="ABC transporter" evidence="9">
    <location>
        <begin position="3"/>
        <end position="277"/>
    </location>
</feature>
<proteinExistence type="inferred from homology"/>
<keyword evidence="3 8" id="KW-1003">Cell membrane</keyword>
<dbReference type="Pfam" id="PF00005">
    <property type="entry name" value="ABC_tran"/>
    <property type="match status" value="1"/>
</dbReference>
<dbReference type="KEGG" id="mcou:NCTC10179_00467"/>
<evidence type="ECO:0000313" key="11">
    <source>
        <dbReference type="Proteomes" id="UP000289497"/>
    </source>
</evidence>
<dbReference type="EMBL" id="LR215039">
    <property type="protein sequence ID" value="VEU76292.1"/>
    <property type="molecule type" value="Genomic_DNA"/>
</dbReference>
<dbReference type="CDD" id="cd03225">
    <property type="entry name" value="ABC_cobalt_CbiO_domain1"/>
    <property type="match status" value="1"/>
</dbReference>
<dbReference type="GO" id="GO:0042626">
    <property type="term" value="F:ATPase-coupled transmembrane transporter activity"/>
    <property type="evidence" value="ECO:0007669"/>
    <property type="project" value="TreeGrafter"/>
</dbReference>
<dbReference type="OrthoDB" id="9784332at2"/>
<evidence type="ECO:0000256" key="4">
    <source>
        <dbReference type="ARBA" id="ARBA00022741"/>
    </source>
</evidence>
<keyword evidence="4 8" id="KW-0547">Nucleotide-binding</keyword>
<comment type="similarity">
    <text evidence="8">Belongs to the ABC transporter superfamily. Energy-coupling factor EcfA family.</text>
</comment>
<name>A0A449B6V6_9BACT</name>
<dbReference type="InterPro" id="IPR003439">
    <property type="entry name" value="ABC_transporter-like_ATP-bd"/>
</dbReference>
<comment type="subcellular location">
    <subcellularLocation>
        <location evidence="1 8">Cell membrane</location>
        <topology evidence="1 8">Peripheral membrane protein</topology>
    </subcellularLocation>
</comment>
<dbReference type="AlphaFoldDB" id="A0A449B6V6"/>
<dbReference type="PROSITE" id="PS50893">
    <property type="entry name" value="ABC_TRANSPORTER_2"/>
    <property type="match status" value="1"/>
</dbReference>
<evidence type="ECO:0000256" key="6">
    <source>
        <dbReference type="ARBA" id="ARBA00022967"/>
    </source>
</evidence>
<dbReference type="InterPro" id="IPR030946">
    <property type="entry name" value="EcfA2"/>
</dbReference>
<evidence type="ECO:0000256" key="5">
    <source>
        <dbReference type="ARBA" id="ARBA00022840"/>
    </source>
</evidence>
<evidence type="ECO:0000256" key="2">
    <source>
        <dbReference type="ARBA" id="ARBA00022448"/>
    </source>
</evidence>
<dbReference type="SMART" id="SM00382">
    <property type="entry name" value="AAA"/>
    <property type="match status" value="1"/>
</dbReference>
<dbReference type="SUPFAM" id="SSF52540">
    <property type="entry name" value="P-loop containing nucleoside triphosphate hydrolases"/>
    <property type="match status" value="1"/>
</dbReference>
<dbReference type="PANTHER" id="PTHR43553">
    <property type="entry name" value="HEAVY METAL TRANSPORTER"/>
    <property type="match status" value="1"/>
</dbReference>
<keyword evidence="7 8" id="KW-0472">Membrane</keyword>
<dbReference type="EC" id="7.-.-.-" evidence="8"/>
<evidence type="ECO:0000313" key="10">
    <source>
        <dbReference type="EMBL" id="VEU76292.1"/>
    </source>
</evidence>
<evidence type="ECO:0000256" key="1">
    <source>
        <dbReference type="ARBA" id="ARBA00004202"/>
    </source>
</evidence>
<gene>
    <name evidence="10" type="primary">ecfA2</name>
    <name evidence="10" type="ORF">NCTC10179_00467</name>
</gene>
<keyword evidence="2 8" id="KW-0813">Transport</keyword>
<comment type="subunit">
    <text evidence="8">Forms a stable energy-coupling factor (ECF) transporter complex composed of 2 membrane-embedded substrate-binding proteins (S component), 2 ATP-binding proteins (A component) and 2 transmembrane proteins (T component).</text>
</comment>
<dbReference type="NCBIfam" id="NF010170">
    <property type="entry name" value="PRK13651.1"/>
    <property type="match status" value="1"/>
</dbReference>
<keyword evidence="11" id="KW-1185">Reference proteome</keyword>
<evidence type="ECO:0000256" key="8">
    <source>
        <dbReference type="RuleBase" id="RU365104"/>
    </source>
</evidence>
<dbReference type="Gene3D" id="3.40.50.300">
    <property type="entry name" value="P-loop containing nucleotide triphosphate hydrolases"/>
    <property type="match status" value="1"/>
</dbReference>
<evidence type="ECO:0000256" key="7">
    <source>
        <dbReference type="ARBA" id="ARBA00023136"/>
    </source>
</evidence>
<reference evidence="10 11" key="1">
    <citation type="submission" date="2019-01" db="EMBL/GenBank/DDBJ databases">
        <authorList>
            <consortium name="Pathogen Informatics"/>
        </authorList>
    </citation>
    <scope>NUCLEOTIDE SEQUENCE [LARGE SCALE GENOMIC DNA]</scope>
    <source>
        <strain evidence="10 11">NCTC10179</strain>
    </source>
</reference>
<dbReference type="PROSITE" id="PS00211">
    <property type="entry name" value="ABC_TRANSPORTER_1"/>
    <property type="match status" value="1"/>
</dbReference>
<dbReference type="InterPro" id="IPR015856">
    <property type="entry name" value="ABC_transpr_CbiO/EcfA_su"/>
</dbReference>
<keyword evidence="5 8" id="KW-0067">ATP-binding</keyword>
<dbReference type="InterPro" id="IPR027417">
    <property type="entry name" value="P-loop_NTPase"/>
</dbReference>
<dbReference type="RefSeq" id="WP_036434756.1">
    <property type="nucleotide sequence ID" value="NZ_LR215039.1"/>
</dbReference>
<dbReference type="PANTHER" id="PTHR43553:SF27">
    <property type="entry name" value="ENERGY-COUPLING FACTOR TRANSPORTER ATP-BINDING PROTEIN ECFA2"/>
    <property type="match status" value="1"/>
</dbReference>
<sequence>MQIKLNNVKHIFSKNTPWQFKALDGISVDIKQGEYIGVIGQTGSGKTTFIQHLNGLLSPTEGEVSWIFNQEIQNKKTKKSSIWKMHVTLPVIKKRFFGLSKKTKKTYKFKESKMIRNKIGVVFQFAEYQLFKQTVLDDIIFAPIAFGMPKELAKEKAREYIKLVGLSEDYLKRSPFDLSGGQKRRVALAGILALEPEVLVVDEPTAGLDPVGVVEILDILSNLHKKGVTIVNVTHELDHVLERAQRAIVFKNGLIHKDGDPYEILNDIEFLKQNNLQPPKLLEFVHKLRDKGLDVPQIKSLQELATWINKQRSK</sequence>
<evidence type="ECO:0000259" key="9">
    <source>
        <dbReference type="PROSITE" id="PS50893"/>
    </source>
</evidence>
<dbReference type="GO" id="GO:0016887">
    <property type="term" value="F:ATP hydrolysis activity"/>
    <property type="evidence" value="ECO:0007669"/>
    <property type="project" value="InterPro"/>
</dbReference>
<dbReference type="NCBIfam" id="TIGR04521">
    <property type="entry name" value="ECF_ATPase_2"/>
    <property type="match status" value="1"/>
</dbReference>
<protein>
    <recommendedName>
        <fullName evidence="8">Energy-coupling factor transporter ATP-binding protein EcfA2</fullName>
        <ecNumber evidence="8">7.-.-.-</ecNumber>
    </recommendedName>
</protein>